<dbReference type="InterPro" id="IPR045034">
    <property type="entry name" value="O-acyltransferase_WSD1-like"/>
</dbReference>
<dbReference type="EMBL" id="CAJPEX010000086">
    <property type="protein sequence ID" value="CAG0913201.1"/>
    <property type="molecule type" value="Genomic_DNA"/>
</dbReference>
<dbReference type="GO" id="GO:0008374">
    <property type="term" value="F:O-acyltransferase activity"/>
    <property type="evidence" value="ECO:0007669"/>
    <property type="project" value="InterPro"/>
</dbReference>
<name>A0A7R9BD65_9CRUS</name>
<dbReference type="AlphaFoldDB" id="A0A7R9BD65"/>
<dbReference type="Proteomes" id="UP000678499">
    <property type="component" value="Unassembled WGS sequence"/>
</dbReference>
<proteinExistence type="predicted"/>
<dbReference type="PANTHER" id="PTHR31650">
    <property type="entry name" value="O-ACYLTRANSFERASE (WSD1-LIKE) FAMILY PROTEIN"/>
    <property type="match status" value="1"/>
</dbReference>
<organism evidence="2">
    <name type="scientific">Notodromas monacha</name>
    <dbReference type="NCBI Taxonomy" id="399045"/>
    <lineage>
        <taxon>Eukaryota</taxon>
        <taxon>Metazoa</taxon>
        <taxon>Ecdysozoa</taxon>
        <taxon>Arthropoda</taxon>
        <taxon>Crustacea</taxon>
        <taxon>Oligostraca</taxon>
        <taxon>Ostracoda</taxon>
        <taxon>Podocopa</taxon>
        <taxon>Podocopida</taxon>
        <taxon>Cypridocopina</taxon>
        <taxon>Cypridoidea</taxon>
        <taxon>Cyprididae</taxon>
        <taxon>Notodromas</taxon>
    </lineage>
</organism>
<dbReference type="GO" id="GO:0005886">
    <property type="term" value="C:plasma membrane"/>
    <property type="evidence" value="ECO:0007669"/>
    <property type="project" value="TreeGrafter"/>
</dbReference>
<protein>
    <recommendedName>
        <fullName evidence="1">O-acyltransferase WSD1 C-terminal domain-containing protein</fullName>
    </recommendedName>
</protein>
<dbReference type="Pfam" id="PF06974">
    <property type="entry name" value="WS_DGAT_C"/>
    <property type="match status" value="1"/>
</dbReference>
<dbReference type="InterPro" id="IPR009721">
    <property type="entry name" value="O-acyltransferase_WSD1_C"/>
</dbReference>
<dbReference type="GO" id="GO:0019432">
    <property type="term" value="P:triglyceride biosynthetic process"/>
    <property type="evidence" value="ECO:0007669"/>
    <property type="project" value="TreeGrafter"/>
</dbReference>
<evidence type="ECO:0000313" key="3">
    <source>
        <dbReference type="Proteomes" id="UP000678499"/>
    </source>
</evidence>
<evidence type="ECO:0000259" key="1">
    <source>
        <dbReference type="Pfam" id="PF06974"/>
    </source>
</evidence>
<reference evidence="2" key="1">
    <citation type="submission" date="2020-11" db="EMBL/GenBank/DDBJ databases">
        <authorList>
            <person name="Tran Van P."/>
        </authorList>
    </citation>
    <scope>NUCLEOTIDE SEQUENCE</scope>
</reference>
<sequence>MLLLAAVYAVTVPVLAVLSVFYAVALSWKLCVWVALRCRHGRSAAVLSGADAISQFPLLRVNEAANNMVVRIAGRVSLPDLRRRFRENLLDVKRPNGAWKHPKLRQYFTEFLGLHVALPDPEFEFEPHFDYYYDSGETPVTYRDERDLSMIVEDLVNAQHWERPTMAPWRIFLLPRRDEQEHVLLVKADHAIFDAGAAVMVLFPSIADGDAAAKDLFRNMAHVSRWRRAWLHFRGLMILPFGTLMQFFNEPDWNPIHRHDRNSKEGKFVAFPQVVPLWRLNDIRHATDVKINSIVLTCVSRAVCRFVEHRFGSSSTSSVIDGSSEKPWTWTCHQPVSMWMPGDSPELVNRISAVATPLPMTTTVTGSEGSAPVVEPITRLTSTEHLQIVKEQMARVFVADAIWSGYTFLRLGINTVPKWVTVPLARRSFTHPTLGLSNVRCAEAGYTVFGHPVTLITGFLPLIKTWDLGVVVTSYNGDMAITVTGRKSAFSSAEEMKQIQSYIMEEIDDLHRMAKQLVASKNNTLPDAEQTVNKISV</sequence>
<dbReference type="PANTHER" id="PTHR31650:SF1">
    <property type="entry name" value="WAX ESTER SYNTHASE_DIACYLGLYCEROL ACYLTRANSFERASE 4-RELATED"/>
    <property type="match status" value="1"/>
</dbReference>
<keyword evidence="3" id="KW-1185">Reference proteome</keyword>
<accession>A0A7R9BD65</accession>
<feature type="domain" description="O-acyltransferase WSD1 C-terminal" evidence="1">
    <location>
        <begin position="349"/>
        <end position="497"/>
    </location>
</feature>
<evidence type="ECO:0000313" key="2">
    <source>
        <dbReference type="EMBL" id="CAD7273049.1"/>
    </source>
</evidence>
<dbReference type="EMBL" id="OA882123">
    <property type="protein sequence ID" value="CAD7273049.1"/>
    <property type="molecule type" value="Genomic_DNA"/>
</dbReference>
<gene>
    <name evidence="2" type="ORF">NMOB1V02_LOCUS955</name>
</gene>